<keyword evidence="2" id="KW-1185">Reference proteome</keyword>
<organism evidence="1 2">
    <name type="scientific">Penicillium coprophilum</name>
    <dbReference type="NCBI Taxonomy" id="36646"/>
    <lineage>
        <taxon>Eukaryota</taxon>
        <taxon>Fungi</taxon>
        <taxon>Dikarya</taxon>
        <taxon>Ascomycota</taxon>
        <taxon>Pezizomycotina</taxon>
        <taxon>Eurotiomycetes</taxon>
        <taxon>Eurotiomycetidae</taxon>
        <taxon>Eurotiales</taxon>
        <taxon>Aspergillaceae</taxon>
        <taxon>Penicillium</taxon>
    </lineage>
</organism>
<sequence length="162" mass="17506">MSTSVVNLGLSVTTTSVNAAILSQLDAALSGLHKKAGIPIHSRITMNNVNIRTNIIASVRAAPIAPDTSLLDRVQRIPTGPRSNIYNNKPRLLKPTFAQSDFARAAGSKSLFNQPVFGQSAFSQHTFIHDPSAGMTPPGLVMGDFRLIRNDELLSRVIKEMD</sequence>
<name>A0A1V6UE37_9EURO</name>
<accession>A0A1V6UE37</accession>
<evidence type="ECO:0000313" key="2">
    <source>
        <dbReference type="Proteomes" id="UP000191500"/>
    </source>
</evidence>
<gene>
    <name evidence="1" type="ORF">PENCOP_c011G04833</name>
</gene>
<reference evidence="2" key="1">
    <citation type="journal article" date="2017" name="Nat. Microbiol.">
        <title>Global analysis of biosynthetic gene clusters reveals vast potential of secondary metabolite production in Penicillium species.</title>
        <authorList>
            <person name="Nielsen J.C."/>
            <person name="Grijseels S."/>
            <person name="Prigent S."/>
            <person name="Ji B."/>
            <person name="Dainat J."/>
            <person name="Nielsen K.F."/>
            <person name="Frisvad J.C."/>
            <person name="Workman M."/>
            <person name="Nielsen J."/>
        </authorList>
    </citation>
    <scope>NUCLEOTIDE SEQUENCE [LARGE SCALE GENOMIC DNA]</scope>
    <source>
        <strain evidence="2">IBT 31321</strain>
    </source>
</reference>
<protein>
    <submittedName>
        <fullName evidence="1">Uncharacterized protein</fullName>
    </submittedName>
</protein>
<comment type="caution">
    <text evidence="1">The sequence shown here is derived from an EMBL/GenBank/DDBJ whole genome shotgun (WGS) entry which is preliminary data.</text>
</comment>
<dbReference type="Proteomes" id="UP000191500">
    <property type="component" value="Unassembled WGS sequence"/>
</dbReference>
<dbReference type="EMBL" id="MDDG01000011">
    <property type="protein sequence ID" value="OQE36725.1"/>
    <property type="molecule type" value="Genomic_DNA"/>
</dbReference>
<evidence type="ECO:0000313" key="1">
    <source>
        <dbReference type="EMBL" id="OQE36725.1"/>
    </source>
</evidence>
<dbReference type="AlphaFoldDB" id="A0A1V6UE37"/>
<proteinExistence type="predicted"/>